<name>A0A813DD01_POLGL</name>
<comment type="caution">
    <text evidence="2">The sequence shown here is derived from an EMBL/GenBank/DDBJ whole genome shotgun (WGS) entry which is preliminary data.</text>
</comment>
<dbReference type="Proteomes" id="UP000654075">
    <property type="component" value="Unassembled WGS sequence"/>
</dbReference>
<proteinExistence type="predicted"/>
<reference evidence="2" key="1">
    <citation type="submission" date="2021-02" db="EMBL/GenBank/DDBJ databases">
        <authorList>
            <person name="Dougan E. K."/>
            <person name="Rhodes N."/>
            <person name="Thang M."/>
            <person name="Chan C."/>
        </authorList>
    </citation>
    <scope>NUCLEOTIDE SEQUENCE</scope>
</reference>
<feature type="coiled-coil region" evidence="1">
    <location>
        <begin position="103"/>
        <end position="130"/>
    </location>
</feature>
<gene>
    <name evidence="2" type="ORF">PGLA1383_LOCUS5290</name>
</gene>
<keyword evidence="1" id="KW-0175">Coiled coil</keyword>
<dbReference type="AlphaFoldDB" id="A0A813DD01"/>
<protein>
    <submittedName>
        <fullName evidence="2">Uncharacterized protein</fullName>
    </submittedName>
</protein>
<evidence type="ECO:0000256" key="1">
    <source>
        <dbReference type="SAM" id="Coils"/>
    </source>
</evidence>
<keyword evidence="3" id="KW-1185">Reference proteome</keyword>
<evidence type="ECO:0000313" key="2">
    <source>
        <dbReference type="EMBL" id="CAE8586423.1"/>
    </source>
</evidence>
<dbReference type="EMBL" id="CAJNNV010002059">
    <property type="protein sequence ID" value="CAE8586423.1"/>
    <property type="molecule type" value="Genomic_DNA"/>
</dbReference>
<sequence length="171" mass="20256">MYREAGRTSATPVDRPNTLFNDVHSVLHNVTQDLAQFRILAQENDEARRAEIDALRKKMENERLEHSEQLNKFRYEFEDFVHGEVGETCEQIELLSKIELKEKVDKRDQVEELKDVLRTLKENCRHVSSEWTQMETRIRHERPSCAEEVAKFDVDRIRAVNREESSRRSDA</sequence>
<organism evidence="2 3">
    <name type="scientific">Polarella glacialis</name>
    <name type="common">Dinoflagellate</name>
    <dbReference type="NCBI Taxonomy" id="89957"/>
    <lineage>
        <taxon>Eukaryota</taxon>
        <taxon>Sar</taxon>
        <taxon>Alveolata</taxon>
        <taxon>Dinophyceae</taxon>
        <taxon>Suessiales</taxon>
        <taxon>Suessiaceae</taxon>
        <taxon>Polarella</taxon>
    </lineage>
</organism>
<evidence type="ECO:0000313" key="3">
    <source>
        <dbReference type="Proteomes" id="UP000654075"/>
    </source>
</evidence>
<accession>A0A813DD01</accession>